<feature type="domain" description="Large ribosomal subunit protein eL19" evidence="2">
    <location>
        <begin position="2"/>
        <end position="121"/>
    </location>
</feature>
<evidence type="ECO:0000313" key="3">
    <source>
        <dbReference type="EMBL" id="GFB17264.1"/>
    </source>
</evidence>
<organism evidence="3">
    <name type="scientific">Tanacetum cinerariifolium</name>
    <name type="common">Dalmatian daisy</name>
    <name type="synonym">Chrysanthemum cinerariifolium</name>
    <dbReference type="NCBI Taxonomy" id="118510"/>
    <lineage>
        <taxon>Eukaryota</taxon>
        <taxon>Viridiplantae</taxon>
        <taxon>Streptophyta</taxon>
        <taxon>Embryophyta</taxon>
        <taxon>Tracheophyta</taxon>
        <taxon>Spermatophyta</taxon>
        <taxon>Magnoliopsida</taxon>
        <taxon>eudicotyledons</taxon>
        <taxon>Gunneridae</taxon>
        <taxon>Pentapetalae</taxon>
        <taxon>asterids</taxon>
        <taxon>campanulids</taxon>
        <taxon>Asterales</taxon>
        <taxon>Asteraceae</taxon>
        <taxon>Asteroideae</taxon>
        <taxon>Anthemideae</taxon>
        <taxon>Anthemidinae</taxon>
        <taxon>Tanacetum</taxon>
    </lineage>
</organism>
<dbReference type="SMART" id="SM01416">
    <property type="entry name" value="Ribosomal_L19e"/>
    <property type="match status" value="1"/>
</dbReference>
<dbReference type="AlphaFoldDB" id="A0A699L3E5"/>
<dbReference type="InterPro" id="IPR000196">
    <property type="entry name" value="Ribosomal_eL19_dom"/>
</dbReference>
<name>A0A699L3E5_TANCI</name>
<comment type="caution">
    <text evidence="3">The sequence shown here is derived from an EMBL/GenBank/DDBJ whole genome shotgun (WGS) entry which is preliminary data.</text>
</comment>
<sequence>MEFAKVCLLDPLGQNIRKLVKDGFIIRKPTKIHSRSRARRMAVAKRKGRHSGYGKRKGTREARLPTKILWMRRMRVLRRLLRKYREAKKIDKHMYHDMYMKVKGNVFKNKRVLMESIHKSKAEKAREKTLSDQFEAKRAKNKASRERKLARREERLAQGPQERAPAAAPADAPATQPAQSTKKSKK</sequence>
<dbReference type="InterPro" id="IPR057260">
    <property type="entry name" value="Ribosomal_L19e_C"/>
</dbReference>
<feature type="compositionally biased region" description="Basic and acidic residues" evidence="1">
    <location>
        <begin position="119"/>
        <end position="156"/>
    </location>
</feature>
<gene>
    <name evidence="3" type="ORF">Tci_689235</name>
</gene>
<keyword evidence="3" id="KW-0687">Ribonucleoprotein</keyword>
<evidence type="ECO:0000256" key="1">
    <source>
        <dbReference type="SAM" id="MobiDB-lite"/>
    </source>
</evidence>
<dbReference type="EMBL" id="BKCJ010567814">
    <property type="protein sequence ID" value="GFB17264.1"/>
    <property type="molecule type" value="Genomic_DNA"/>
</dbReference>
<dbReference type="Pfam" id="PF25476">
    <property type="entry name" value="Ribosomal_L19e_C"/>
    <property type="match status" value="1"/>
</dbReference>
<accession>A0A699L3E5</accession>
<evidence type="ECO:0000259" key="2">
    <source>
        <dbReference type="SMART" id="SM01416"/>
    </source>
</evidence>
<dbReference type="FunFam" id="1.10.1200.240:FF:000001">
    <property type="entry name" value="Ribosomal protein L19"/>
    <property type="match status" value="1"/>
</dbReference>
<proteinExistence type="predicted"/>
<feature type="region of interest" description="Disordered" evidence="1">
    <location>
        <begin position="119"/>
        <end position="186"/>
    </location>
</feature>
<protein>
    <submittedName>
        <fullName evidence="3">60S ribosomal protein L19-1-like</fullName>
    </submittedName>
</protein>
<dbReference type="GO" id="GO:0003735">
    <property type="term" value="F:structural constituent of ribosome"/>
    <property type="evidence" value="ECO:0007669"/>
    <property type="project" value="InterPro"/>
</dbReference>
<dbReference type="Gene3D" id="1.10.1200.240">
    <property type="match status" value="1"/>
</dbReference>
<dbReference type="PANTHER" id="PTHR10722">
    <property type="entry name" value="60S RIBOSOMAL PROTEIN L19"/>
    <property type="match status" value="1"/>
</dbReference>
<dbReference type="GO" id="GO:0003723">
    <property type="term" value="F:RNA binding"/>
    <property type="evidence" value="ECO:0007669"/>
    <property type="project" value="InterPro"/>
</dbReference>
<reference evidence="3" key="1">
    <citation type="journal article" date="2019" name="Sci. Rep.">
        <title>Draft genome of Tanacetum cinerariifolium, the natural source of mosquito coil.</title>
        <authorList>
            <person name="Yamashiro T."/>
            <person name="Shiraishi A."/>
            <person name="Satake H."/>
            <person name="Nakayama K."/>
        </authorList>
    </citation>
    <scope>NUCLEOTIDE SEQUENCE</scope>
</reference>
<feature type="compositionally biased region" description="Low complexity" evidence="1">
    <location>
        <begin position="157"/>
        <end position="179"/>
    </location>
</feature>
<dbReference type="GO" id="GO:0022625">
    <property type="term" value="C:cytosolic large ribosomal subunit"/>
    <property type="evidence" value="ECO:0007669"/>
    <property type="project" value="InterPro"/>
</dbReference>
<dbReference type="InterPro" id="IPR035970">
    <property type="entry name" value="60S_ribosomal_eL19_sf"/>
</dbReference>
<keyword evidence="3" id="KW-0689">Ribosomal protein</keyword>
<dbReference type="SUPFAM" id="SSF48140">
    <property type="entry name" value="Ribosomal protein L19 (L19e)"/>
    <property type="match status" value="1"/>
</dbReference>
<dbReference type="InterPro" id="IPR039547">
    <property type="entry name" value="Ribosomal_eL19"/>
</dbReference>
<dbReference type="GO" id="GO:0006412">
    <property type="term" value="P:translation"/>
    <property type="evidence" value="ECO:0007669"/>
    <property type="project" value="InterPro"/>
</dbReference>